<accession>A0A7U2FD32</accession>
<organism evidence="1 2">
    <name type="scientific">Phaeosphaeria nodorum (strain SN15 / ATCC MYA-4574 / FGSC 10173)</name>
    <name type="common">Glume blotch fungus</name>
    <name type="synonym">Parastagonospora nodorum</name>
    <dbReference type="NCBI Taxonomy" id="321614"/>
    <lineage>
        <taxon>Eukaryota</taxon>
        <taxon>Fungi</taxon>
        <taxon>Dikarya</taxon>
        <taxon>Ascomycota</taxon>
        <taxon>Pezizomycotina</taxon>
        <taxon>Dothideomycetes</taxon>
        <taxon>Pleosporomycetidae</taxon>
        <taxon>Pleosporales</taxon>
        <taxon>Pleosporineae</taxon>
        <taxon>Phaeosphaeriaceae</taxon>
        <taxon>Parastagonospora</taxon>
    </lineage>
</organism>
<evidence type="ECO:0000313" key="1">
    <source>
        <dbReference type="EMBL" id="QRD00820.1"/>
    </source>
</evidence>
<dbReference type="EMBL" id="CP069033">
    <property type="protein sequence ID" value="QRD00820.1"/>
    <property type="molecule type" value="Genomic_DNA"/>
</dbReference>
<dbReference type="AlphaFoldDB" id="A0A7U2FD32"/>
<reference evidence="2" key="1">
    <citation type="journal article" date="2021" name="BMC Genomics">
        <title>Chromosome-level genome assembly and manually-curated proteome of model necrotroph Parastagonospora nodorum Sn15 reveals a genome-wide trove of candidate effector homologs, and redundancy of virulence-related functions within an accessory chromosome.</title>
        <authorList>
            <person name="Bertazzoni S."/>
            <person name="Jones D.A.B."/>
            <person name="Phan H.T."/>
            <person name="Tan K.-C."/>
            <person name="Hane J.K."/>
        </authorList>
    </citation>
    <scope>NUCLEOTIDE SEQUENCE [LARGE SCALE GENOMIC DNA]</scope>
    <source>
        <strain evidence="2">SN15 / ATCC MYA-4574 / FGSC 10173)</strain>
    </source>
</reference>
<dbReference type="VEuPathDB" id="FungiDB:JI435_415850"/>
<dbReference type="Proteomes" id="UP000663193">
    <property type="component" value="Chromosome 11"/>
</dbReference>
<keyword evidence="2" id="KW-1185">Reference proteome</keyword>
<sequence length="99" mass="11249">MINFTAIRMVNGQRSSTRVRVPAFPFAWDWCTRTWFLASCKNPIRIITTGGDGYIDSARGSPHYNRAVRVCEPTRIAMSVGVRDNVKDLLMLARCRNDV</sequence>
<evidence type="ECO:0000313" key="2">
    <source>
        <dbReference type="Proteomes" id="UP000663193"/>
    </source>
</evidence>
<name>A0A7U2FD32_PHANO</name>
<proteinExistence type="predicted"/>
<protein>
    <submittedName>
        <fullName evidence="1">Uncharacterized protein</fullName>
    </submittedName>
</protein>
<gene>
    <name evidence="1" type="ORF">JI435_415850</name>
</gene>